<comment type="caution">
    <text evidence="3">The sequence shown here is derived from an EMBL/GenBank/DDBJ whole genome shotgun (WGS) entry which is preliminary data.</text>
</comment>
<feature type="transmembrane region" description="Helical" evidence="1">
    <location>
        <begin position="60"/>
        <end position="79"/>
    </location>
</feature>
<protein>
    <submittedName>
        <fullName evidence="3">HupE/UreJ family protein</fullName>
    </submittedName>
</protein>
<feature type="chain" id="PRO_5047379065" evidence="2">
    <location>
        <begin position="21"/>
        <end position="186"/>
    </location>
</feature>
<dbReference type="Pfam" id="PF04955">
    <property type="entry name" value="HupE_UreJ"/>
    <property type="match status" value="1"/>
</dbReference>
<keyword evidence="1" id="KW-1133">Transmembrane helix</keyword>
<keyword evidence="1" id="KW-0472">Membrane</keyword>
<feature type="transmembrane region" description="Helical" evidence="1">
    <location>
        <begin position="166"/>
        <end position="185"/>
    </location>
</feature>
<proteinExistence type="predicted"/>
<dbReference type="RefSeq" id="WP_339113142.1">
    <property type="nucleotide sequence ID" value="NZ_JAYWLC010000007.1"/>
</dbReference>
<sequence length="186" mass="18461">MKHLKKTIAAAALLPSVAMAHPGHEAGTVMAGIAHPLSGADHILAMVAIGLMAVQLGGRALWAVPAGFVGSMLVGATMGAHGVPFFSVEPLILASIIVLGAIVALSARLPVAALVPMVALFGMAHGWAHGAEGPAHGMAAYFAGFTLATAGLHVAGMVFGRVIHRFALRGLGVATAAAGLALAFAG</sequence>
<evidence type="ECO:0000313" key="3">
    <source>
        <dbReference type="EMBL" id="MER5172230.1"/>
    </source>
</evidence>
<evidence type="ECO:0000256" key="2">
    <source>
        <dbReference type="SAM" id="SignalP"/>
    </source>
</evidence>
<accession>A0ABV1SH49</accession>
<feature type="signal peptide" evidence="2">
    <location>
        <begin position="1"/>
        <end position="20"/>
    </location>
</feature>
<dbReference type="Proteomes" id="UP001438953">
    <property type="component" value="Unassembled WGS sequence"/>
</dbReference>
<feature type="transmembrane region" description="Helical" evidence="1">
    <location>
        <begin position="111"/>
        <end position="128"/>
    </location>
</feature>
<evidence type="ECO:0000313" key="4">
    <source>
        <dbReference type="Proteomes" id="UP001438953"/>
    </source>
</evidence>
<dbReference type="InterPro" id="IPR007038">
    <property type="entry name" value="HupE_UreJ"/>
</dbReference>
<evidence type="ECO:0000256" key="1">
    <source>
        <dbReference type="SAM" id="Phobius"/>
    </source>
</evidence>
<dbReference type="EMBL" id="JAYWLC010000007">
    <property type="protein sequence ID" value="MER5172230.1"/>
    <property type="molecule type" value="Genomic_DNA"/>
</dbReference>
<keyword evidence="2" id="KW-0732">Signal</keyword>
<feature type="transmembrane region" description="Helical" evidence="1">
    <location>
        <begin position="85"/>
        <end position="104"/>
    </location>
</feature>
<feature type="transmembrane region" description="Helical" evidence="1">
    <location>
        <begin position="140"/>
        <end position="159"/>
    </location>
</feature>
<organism evidence="3 4">
    <name type="scientific">Thioclava kandeliae</name>
    <dbReference type="NCBI Taxonomy" id="3070818"/>
    <lineage>
        <taxon>Bacteria</taxon>
        <taxon>Pseudomonadati</taxon>
        <taxon>Pseudomonadota</taxon>
        <taxon>Alphaproteobacteria</taxon>
        <taxon>Rhodobacterales</taxon>
        <taxon>Paracoccaceae</taxon>
        <taxon>Thioclava</taxon>
    </lineage>
</organism>
<keyword evidence="4" id="KW-1185">Reference proteome</keyword>
<gene>
    <name evidence="3" type="ORF">VSX56_10615</name>
</gene>
<keyword evidence="1" id="KW-0812">Transmembrane</keyword>
<name>A0ABV1SH49_9RHOB</name>
<dbReference type="PIRSF" id="PIRSF016919">
    <property type="entry name" value="HupE_UreJ"/>
    <property type="match status" value="1"/>
</dbReference>
<reference evidence="3 4" key="1">
    <citation type="submission" date="2024-06" db="EMBL/GenBank/DDBJ databases">
        <title>Thioclava kandeliae sp. nov. from a rhizosphere soil sample of Kandelia candel in a mangrove.</title>
        <authorList>
            <person name="Mu T."/>
        </authorList>
    </citation>
    <scope>NUCLEOTIDE SEQUENCE [LARGE SCALE GENOMIC DNA]</scope>
    <source>
        <strain evidence="3 4">CPCC 100088</strain>
    </source>
</reference>